<evidence type="ECO:0000313" key="1">
    <source>
        <dbReference type="EMBL" id="KAA9409949.1"/>
    </source>
</evidence>
<name>A0A5J5LKG3_HALHI</name>
<dbReference type="EMBL" id="RQWK01000001">
    <property type="protein sequence ID" value="KAA9409949.1"/>
    <property type="molecule type" value="Genomic_DNA"/>
</dbReference>
<sequence length="304" mass="35366">MDFQKWAKNSLENVQEDHMGGVKQSLWPVYRKIIEQVRRVQPAGDNIYDYDWDLLIVVDACRLDLMQEVATDYDYIPEVNTVWSVDSTTALWMQRTFKKRDTSDTTYICSNPFSADYLAKDDFNDLREVWKKAWNTPGTVPPRAITDATIDSMRNKESSRTIAHYLQPHCPFIPKPDLSEGKRKSEFGDQDHRDVWELYRDSVISFDELWEGYRQNLKLVLDDISLLLENVSAEKVVITSDHGNALGRWGIYGHPPRMPHKSLREVPWIETSAKENGDYSPEMTDYEQSQEVDRDDQLAALGYM</sequence>
<proteinExistence type="predicted"/>
<dbReference type="SUPFAM" id="SSF53649">
    <property type="entry name" value="Alkaline phosphatase-like"/>
    <property type="match status" value="1"/>
</dbReference>
<dbReference type="RefSeq" id="WP_151103444.1">
    <property type="nucleotide sequence ID" value="NZ_RQWK01000001.1"/>
</dbReference>
<accession>A0A5J5LKG3</accession>
<gene>
    <name evidence="1" type="ORF">EGO51_09080</name>
</gene>
<dbReference type="AlphaFoldDB" id="A0A5J5LKG3"/>
<protein>
    <submittedName>
        <fullName evidence="1">Uncharacterized protein</fullName>
    </submittedName>
</protein>
<dbReference type="Gene3D" id="3.40.720.10">
    <property type="entry name" value="Alkaline Phosphatase, subunit A"/>
    <property type="match status" value="1"/>
</dbReference>
<dbReference type="InterPro" id="IPR017850">
    <property type="entry name" value="Alkaline_phosphatase_core_sf"/>
</dbReference>
<dbReference type="Proteomes" id="UP000326244">
    <property type="component" value="Unassembled WGS sequence"/>
</dbReference>
<comment type="caution">
    <text evidence="1">The sequence shown here is derived from an EMBL/GenBank/DDBJ whole genome shotgun (WGS) entry which is preliminary data.</text>
</comment>
<evidence type="ECO:0000313" key="2">
    <source>
        <dbReference type="Proteomes" id="UP000326244"/>
    </source>
</evidence>
<organism evidence="1 2">
    <name type="scientific">Haloarcula hispanica</name>
    <dbReference type="NCBI Taxonomy" id="51589"/>
    <lineage>
        <taxon>Archaea</taxon>
        <taxon>Methanobacteriati</taxon>
        <taxon>Methanobacteriota</taxon>
        <taxon>Stenosarchaea group</taxon>
        <taxon>Halobacteria</taxon>
        <taxon>Halobacteriales</taxon>
        <taxon>Haloarculaceae</taxon>
        <taxon>Haloarcula</taxon>
    </lineage>
</organism>
<reference evidence="1 2" key="1">
    <citation type="submission" date="2018-11" db="EMBL/GenBank/DDBJ databases">
        <title>Genomic analysis of Haloarcula hispanica CBA1121.</title>
        <authorList>
            <person name="Kim Y.B."/>
            <person name="Roh S.W."/>
        </authorList>
    </citation>
    <scope>NUCLEOTIDE SEQUENCE [LARGE SCALE GENOMIC DNA]</scope>
    <source>
        <strain evidence="1 2">CBA1121</strain>
    </source>
</reference>